<dbReference type="GO" id="GO:0005506">
    <property type="term" value="F:iron ion binding"/>
    <property type="evidence" value="ECO:0007669"/>
    <property type="project" value="InterPro"/>
</dbReference>
<evidence type="ECO:0000313" key="12">
    <source>
        <dbReference type="Proteomes" id="UP001154282"/>
    </source>
</evidence>
<dbReference type="Gene3D" id="1.10.630.10">
    <property type="entry name" value="Cytochrome P450"/>
    <property type="match status" value="1"/>
</dbReference>
<keyword evidence="10" id="KW-0472">Membrane</keyword>
<dbReference type="PANTHER" id="PTHR47955">
    <property type="entry name" value="CYTOCHROME P450 FAMILY 71 PROTEIN"/>
    <property type="match status" value="1"/>
</dbReference>
<sequence length="536" mass="60046">MEASSHQHNSSSTFFLPWLISNLPLLLLTFTTILFLLKHYKRPKKPTTTTALPPPPPGPRKLPIIGNLHQLALNGGHSHPHRRLAELARRHGPDVMHLQLGQLSHVIISTPEAAKQVMKTHDFAFASRPFLLAPSVLYGGCNDVAFAPYGHHWRQLRKICTLELLSTKRVQSFRWIRGQEVDKLVLDLRRASADASGVVDLSRMVEKLSAAVISRALFGTIRGLNQAFLTVADNISDVLSGFRMSDLYPSLTFLPVLSGFEGKLKSMREGASSILDAIIDERRSKRSSSRSSREGGEEEEEEDYLVDVLLKIQENPDQVGLTVTTEIIKAVTLELFLAGGHTSANLIEWTMSEMMKQPRVMQKAQDEVRQAFDEKGDVDEVGLHGLEYLDCVVKEGLRLHPPGPLLLPRESREDAKLCGYMVPVGTKVVVNAWAIGRDPRYWSDAEEFYPERFVDCSIDYKGNDFQFVPFGAGRRMCPGYGFGIEVVKLTLANLLFHFSWRLPGDSRPESLDMTETVGASIARKYPLRVIPVPYRP</sequence>
<organism evidence="11 12">
    <name type="scientific">Linum tenue</name>
    <dbReference type="NCBI Taxonomy" id="586396"/>
    <lineage>
        <taxon>Eukaryota</taxon>
        <taxon>Viridiplantae</taxon>
        <taxon>Streptophyta</taxon>
        <taxon>Embryophyta</taxon>
        <taxon>Tracheophyta</taxon>
        <taxon>Spermatophyta</taxon>
        <taxon>Magnoliopsida</taxon>
        <taxon>eudicotyledons</taxon>
        <taxon>Gunneridae</taxon>
        <taxon>Pentapetalae</taxon>
        <taxon>rosids</taxon>
        <taxon>fabids</taxon>
        <taxon>Malpighiales</taxon>
        <taxon>Linaceae</taxon>
        <taxon>Linum</taxon>
    </lineage>
</organism>
<keyword evidence="6 8" id="KW-0408">Iron</keyword>
<evidence type="ECO:0000256" key="6">
    <source>
        <dbReference type="ARBA" id="ARBA00023004"/>
    </source>
</evidence>
<dbReference type="Proteomes" id="UP001154282">
    <property type="component" value="Unassembled WGS sequence"/>
</dbReference>
<evidence type="ECO:0000256" key="2">
    <source>
        <dbReference type="ARBA" id="ARBA00010617"/>
    </source>
</evidence>
<evidence type="ECO:0000256" key="7">
    <source>
        <dbReference type="ARBA" id="ARBA00023033"/>
    </source>
</evidence>
<dbReference type="SUPFAM" id="SSF48264">
    <property type="entry name" value="Cytochrome P450"/>
    <property type="match status" value="1"/>
</dbReference>
<dbReference type="FunFam" id="1.10.630.10:FF:000043">
    <property type="entry name" value="Cytochrome P450 99A2"/>
    <property type="match status" value="1"/>
</dbReference>
<keyword evidence="3 8" id="KW-0349">Heme</keyword>
<keyword evidence="5 9" id="KW-0560">Oxidoreductase</keyword>
<dbReference type="GO" id="GO:0004497">
    <property type="term" value="F:monooxygenase activity"/>
    <property type="evidence" value="ECO:0007669"/>
    <property type="project" value="UniProtKB-KW"/>
</dbReference>
<evidence type="ECO:0000256" key="3">
    <source>
        <dbReference type="ARBA" id="ARBA00022617"/>
    </source>
</evidence>
<dbReference type="AlphaFoldDB" id="A0AAV0Q8H2"/>
<comment type="cofactor">
    <cofactor evidence="1 8">
        <name>heme</name>
        <dbReference type="ChEBI" id="CHEBI:30413"/>
    </cofactor>
</comment>
<keyword evidence="10" id="KW-1133">Transmembrane helix</keyword>
<evidence type="ECO:0000256" key="5">
    <source>
        <dbReference type="ARBA" id="ARBA00023002"/>
    </source>
</evidence>
<dbReference type="GO" id="GO:0020037">
    <property type="term" value="F:heme binding"/>
    <property type="evidence" value="ECO:0007669"/>
    <property type="project" value="InterPro"/>
</dbReference>
<evidence type="ECO:0000256" key="9">
    <source>
        <dbReference type="RuleBase" id="RU000461"/>
    </source>
</evidence>
<keyword evidence="7 9" id="KW-0503">Monooxygenase</keyword>
<evidence type="ECO:0000256" key="10">
    <source>
        <dbReference type="SAM" id="Phobius"/>
    </source>
</evidence>
<evidence type="ECO:0000313" key="11">
    <source>
        <dbReference type="EMBL" id="CAI0541220.1"/>
    </source>
</evidence>
<dbReference type="InterPro" id="IPR017972">
    <property type="entry name" value="Cyt_P450_CS"/>
</dbReference>
<reference evidence="11" key="1">
    <citation type="submission" date="2022-08" db="EMBL/GenBank/DDBJ databases">
        <authorList>
            <person name="Gutierrez-Valencia J."/>
        </authorList>
    </citation>
    <scope>NUCLEOTIDE SEQUENCE</scope>
</reference>
<name>A0AAV0Q8H2_9ROSI</name>
<evidence type="ECO:0000256" key="1">
    <source>
        <dbReference type="ARBA" id="ARBA00001971"/>
    </source>
</evidence>
<keyword evidence="10" id="KW-0812">Transmembrane</keyword>
<evidence type="ECO:0000256" key="8">
    <source>
        <dbReference type="PIRSR" id="PIRSR602401-1"/>
    </source>
</evidence>
<feature type="transmembrane region" description="Helical" evidence="10">
    <location>
        <begin position="15"/>
        <end position="37"/>
    </location>
</feature>
<dbReference type="GO" id="GO:0016705">
    <property type="term" value="F:oxidoreductase activity, acting on paired donors, with incorporation or reduction of molecular oxygen"/>
    <property type="evidence" value="ECO:0007669"/>
    <property type="project" value="InterPro"/>
</dbReference>
<dbReference type="InterPro" id="IPR036396">
    <property type="entry name" value="Cyt_P450_sf"/>
</dbReference>
<accession>A0AAV0Q8H2</accession>
<keyword evidence="4 8" id="KW-0479">Metal-binding</keyword>
<protein>
    <recommendedName>
        <fullName evidence="13">Cytochrome P450</fullName>
    </recommendedName>
</protein>
<comment type="similarity">
    <text evidence="2 9">Belongs to the cytochrome P450 family.</text>
</comment>
<dbReference type="Pfam" id="PF00067">
    <property type="entry name" value="p450"/>
    <property type="match status" value="1"/>
</dbReference>
<dbReference type="PRINTS" id="PR00385">
    <property type="entry name" value="P450"/>
</dbReference>
<proteinExistence type="inferred from homology"/>
<dbReference type="EMBL" id="CAMGYJ010000009">
    <property type="protein sequence ID" value="CAI0541220.1"/>
    <property type="molecule type" value="Genomic_DNA"/>
</dbReference>
<dbReference type="PRINTS" id="PR00463">
    <property type="entry name" value="EP450I"/>
</dbReference>
<dbReference type="InterPro" id="IPR002401">
    <property type="entry name" value="Cyt_P450_E_grp-I"/>
</dbReference>
<keyword evidence="12" id="KW-1185">Reference proteome</keyword>
<comment type="caution">
    <text evidence="11">The sequence shown here is derived from an EMBL/GenBank/DDBJ whole genome shotgun (WGS) entry which is preliminary data.</text>
</comment>
<feature type="binding site" description="axial binding residue" evidence="8">
    <location>
        <position position="477"/>
    </location>
    <ligand>
        <name>heme</name>
        <dbReference type="ChEBI" id="CHEBI:30413"/>
    </ligand>
    <ligandPart>
        <name>Fe</name>
        <dbReference type="ChEBI" id="CHEBI:18248"/>
    </ligandPart>
</feature>
<evidence type="ECO:0008006" key="13">
    <source>
        <dbReference type="Google" id="ProtNLM"/>
    </source>
</evidence>
<gene>
    <name evidence="11" type="ORF">LITE_LOCUS42005</name>
</gene>
<dbReference type="PROSITE" id="PS00086">
    <property type="entry name" value="CYTOCHROME_P450"/>
    <property type="match status" value="1"/>
</dbReference>
<dbReference type="PANTHER" id="PTHR47955:SF8">
    <property type="entry name" value="CYTOCHROME P450 71D11-LIKE"/>
    <property type="match status" value="1"/>
</dbReference>
<dbReference type="InterPro" id="IPR001128">
    <property type="entry name" value="Cyt_P450"/>
</dbReference>
<evidence type="ECO:0000256" key="4">
    <source>
        <dbReference type="ARBA" id="ARBA00022723"/>
    </source>
</evidence>
<dbReference type="CDD" id="cd11072">
    <property type="entry name" value="CYP71-like"/>
    <property type="match status" value="1"/>
</dbReference>